<dbReference type="SUPFAM" id="SSF51445">
    <property type="entry name" value="(Trans)glycosidases"/>
    <property type="match status" value="1"/>
</dbReference>
<dbReference type="EC" id="3.2.1.8" evidence="9"/>
<comment type="similarity">
    <text evidence="9">Belongs to the glycosyl hydrolase 10 (cellulase F) family.</text>
</comment>
<organism evidence="12 13">
    <name type="scientific">Oceanobacillus luteolus</name>
    <dbReference type="NCBI Taxonomy" id="1274358"/>
    <lineage>
        <taxon>Bacteria</taxon>
        <taxon>Bacillati</taxon>
        <taxon>Bacillota</taxon>
        <taxon>Bacilli</taxon>
        <taxon>Bacillales</taxon>
        <taxon>Bacillaceae</taxon>
        <taxon>Oceanobacillus</taxon>
    </lineage>
</organism>
<dbReference type="InterPro" id="IPR001000">
    <property type="entry name" value="GH10_dom"/>
</dbReference>
<evidence type="ECO:0000256" key="10">
    <source>
        <dbReference type="SAM" id="SignalP"/>
    </source>
</evidence>
<keyword evidence="13" id="KW-1185">Reference proteome</keyword>
<dbReference type="InterPro" id="IPR017853">
    <property type="entry name" value="GH"/>
</dbReference>
<dbReference type="PROSITE" id="PS51760">
    <property type="entry name" value="GH10_2"/>
    <property type="match status" value="1"/>
</dbReference>
<proteinExistence type="inferred from homology"/>
<comment type="caution">
    <text evidence="12">The sequence shown here is derived from an EMBL/GenBank/DDBJ whole genome shotgun (WGS) entry which is preliminary data.</text>
</comment>
<keyword evidence="6 9" id="KW-0326">Glycosidase</keyword>
<dbReference type="InterPro" id="IPR031158">
    <property type="entry name" value="GH10_AS"/>
</dbReference>
<keyword evidence="3" id="KW-0858">Xylan degradation</keyword>
<evidence type="ECO:0000256" key="4">
    <source>
        <dbReference type="ARBA" id="ARBA00022801"/>
    </source>
</evidence>
<evidence type="ECO:0000256" key="7">
    <source>
        <dbReference type="ARBA" id="ARBA00023326"/>
    </source>
</evidence>
<evidence type="ECO:0000256" key="8">
    <source>
        <dbReference type="PROSITE-ProRule" id="PRU10061"/>
    </source>
</evidence>
<feature type="chain" id="PRO_5046873095" description="Beta-xylanase" evidence="10">
    <location>
        <begin position="29"/>
        <end position="503"/>
    </location>
</feature>
<reference evidence="13" key="1">
    <citation type="journal article" date="2019" name="Int. J. Syst. Evol. Microbiol.">
        <title>The Global Catalogue of Microorganisms (GCM) 10K type strain sequencing project: providing services to taxonomists for standard genome sequencing and annotation.</title>
        <authorList>
            <consortium name="The Broad Institute Genomics Platform"/>
            <consortium name="The Broad Institute Genome Sequencing Center for Infectious Disease"/>
            <person name="Wu L."/>
            <person name="Ma J."/>
        </authorList>
    </citation>
    <scope>NUCLEOTIDE SEQUENCE [LARGE SCALE GENOMIC DNA]</scope>
    <source>
        <strain evidence="13">CGMCC 1.12376</strain>
    </source>
</reference>
<accession>A0ABW4HSC2</accession>
<comment type="pathway">
    <text evidence="2">Glycan degradation; xylan degradation.</text>
</comment>
<dbReference type="Pfam" id="PF00331">
    <property type="entry name" value="Glyco_hydro_10"/>
    <property type="match status" value="1"/>
</dbReference>
<feature type="domain" description="GH10" evidence="11">
    <location>
        <begin position="36"/>
        <end position="384"/>
    </location>
</feature>
<dbReference type="PRINTS" id="PR00134">
    <property type="entry name" value="GLHYDRLASE10"/>
</dbReference>
<comment type="catalytic activity">
    <reaction evidence="1 9">
        <text>Endohydrolysis of (1-&gt;4)-beta-D-xylosidic linkages in xylans.</text>
        <dbReference type="EC" id="3.2.1.8"/>
    </reaction>
</comment>
<keyword evidence="5 9" id="KW-0119">Carbohydrate metabolism</keyword>
<feature type="active site" description="Nucleophile" evidence="8">
    <location>
        <position position="287"/>
    </location>
</feature>
<evidence type="ECO:0000256" key="6">
    <source>
        <dbReference type="ARBA" id="ARBA00023295"/>
    </source>
</evidence>
<feature type="signal peptide" evidence="10">
    <location>
        <begin position="1"/>
        <end position="28"/>
    </location>
</feature>
<dbReference type="PANTHER" id="PTHR31490:SF90">
    <property type="entry name" value="ENDO-1,4-BETA-XYLANASE A"/>
    <property type="match status" value="1"/>
</dbReference>
<evidence type="ECO:0000313" key="13">
    <source>
        <dbReference type="Proteomes" id="UP001597221"/>
    </source>
</evidence>
<keyword evidence="7 9" id="KW-0624">Polysaccharide degradation</keyword>
<dbReference type="PANTHER" id="PTHR31490">
    <property type="entry name" value="GLYCOSYL HYDROLASE"/>
    <property type="match status" value="1"/>
</dbReference>
<name>A0ABW4HSC2_9BACI</name>
<dbReference type="SMART" id="SM00633">
    <property type="entry name" value="Glyco_10"/>
    <property type="match status" value="1"/>
</dbReference>
<dbReference type="InterPro" id="IPR044846">
    <property type="entry name" value="GH10"/>
</dbReference>
<keyword evidence="10" id="KW-0732">Signal</keyword>
<dbReference type="Proteomes" id="UP001597221">
    <property type="component" value="Unassembled WGS sequence"/>
</dbReference>
<gene>
    <name evidence="12" type="ORF">ACFSBH_11340</name>
</gene>
<protein>
    <recommendedName>
        <fullName evidence="9">Beta-xylanase</fullName>
        <ecNumber evidence="9">3.2.1.8</ecNumber>
    </recommendedName>
</protein>
<evidence type="ECO:0000256" key="5">
    <source>
        <dbReference type="ARBA" id="ARBA00023277"/>
    </source>
</evidence>
<dbReference type="EMBL" id="JBHUDE010000048">
    <property type="protein sequence ID" value="MFD1608251.1"/>
    <property type="molecule type" value="Genomic_DNA"/>
</dbReference>
<evidence type="ECO:0000256" key="1">
    <source>
        <dbReference type="ARBA" id="ARBA00000681"/>
    </source>
</evidence>
<evidence type="ECO:0000256" key="2">
    <source>
        <dbReference type="ARBA" id="ARBA00004851"/>
    </source>
</evidence>
<evidence type="ECO:0000313" key="12">
    <source>
        <dbReference type="EMBL" id="MFD1608251.1"/>
    </source>
</evidence>
<dbReference type="RefSeq" id="WP_251513999.1">
    <property type="nucleotide sequence ID" value="NZ_JAMBON010000013.1"/>
</dbReference>
<keyword evidence="4 9" id="KW-0378">Hydrolase</keyword>
<evidence type="ECO:0000256" key="3">
    <source>
        <dbReference type="ARBA" id="ARBA00022651"/>
    </source>
</evidence>
<dbReference type="Gene3D" id="3.20.20.80">
    <property type="entry name" value="Glycosidases"/>
    <property type="match status" value="1"/>
</dbReference>
<dbReference type="PROSITE" id="PS00591">
    <property type="entry name" value="GH10_1"/>
    <property type="match status" value="1"/>
</dbReference>
<evidence type="ECO:0000256" key="9">
    <source>
        <dbReference type="RuleBase" id="RU361174"/>
    </source>
</evidence>
<sequence>MLKVLKKTIISGMALTLLLPFGAGHVFAQHSQSIHATDVAPMDERFEDSFGIGAAVEPFQLEGESAEVLKYHYNSIVAENAMKPLYIAPEEGEYFWEDADQIVNFAKENDMYLRYHTLVWHSQIADWFFLDEEGNPMVEEEDPEKREENKQLLLDRMRDYIKTVVLRYKDDVDAWDVVNEVVDDGGGLRESAWYQITGTDYIKVAFETAREYAGEDAMLYINDYNNEVDSVKRDDFYNLVKELLEDGVPIDGVGLQSHIQLNWPSIEETREAIQMYSDLGLDVQITELDVSIYGWPPSGEYKTEDEIPDSILEEQANRYRDLFSLYEEMDDAISNVTFWGIADNHTWLDDRAKEYSGDGRGKDAPFAFDTQYNVKPAYFAIMGLKDPRDYSSTFLSPIKPNEINHIKQGRTLPVKLKITDESGDDATGLEAKLYVTEVFDDGTLGSKEEAISSGNANIGNLFRSAGDGKYIFNWNTKSLAKGTYQLSVEVDNYTLDTVQIYLR</sequence>
<evidence type="ECO:0000259" key="11">
    <source>
        <dbReference type="PROSITE" id="PS51760"/>
    </source>
</evidence>
<dbReference type="NCBIfam" id="NF038114">
    <property type="entry name" value="rightmost"/>
    <property type="match status" value="1"/>
</dbReference>